<keyword evidence="16" id="KW-1185">Reference proteome</keyword>
<dbReference type="GO" id="GO:0097363">
    <property type="term" value="F:protein O-acetylglucosaminyltransferase activity"/>
    <property type="evidence" value="ECO:0007669"/>
    <property type="project" value="TreeGrafter"/>
</dbReference>
<proteinExistence type="inferred from homology"/>
<dbReference type="Pfam" id="PF00515">
    <property type="entry name" value="TPR_1"/>
    <property type="match status" value="1"/>
</dbReference>
<comment type="similarity">
    <text evidence="2">Belongs to the krueppel C2H2-type zinc-finger protein family.</text>
</comment>
<keyword evidence="5 11" id="KW-0863">Zinc-finger</keyword>
<evidence type="ECO:0000313" key="15">
    <source>
        <dbReference type="EMBL" id="OXA59396.1"/>
    </source>
</evidence>
<name>A0A226ES28_FOLCA</name>
<protein>
    <recommendedName>
        <fullName evidence="14">C2H2-type domain-containing protein</fullName>
    </recommendedName>
</protein>
<dbReference type="Gene3D" id="3.30.160.60">
    <property type="entry name" value="Classic Zinc Finger"/>
    <property type="match status" value="2"/>
</dbReference>
<keyword evidence="3" id="KW-0479">Metal-binding</keyword>
<dbReference type="GO" id="GO:0003677">
    <property type="term" value="F:DNA binding"/>
    <property type="evidence" value="ECO:0007669"/>
    <property type="project" value="UniProtKB-KW"/>
</dbReference>
<evidence type="ECO:0000256" key="8">
    <source>
        <dbReference type="ARBA" id="ARBA00023125"/>
    </source>
</evidence>
<evidence type="ECO:0000256" key="2">
    <source>
        <dbReference type="ARBA" id="ARBA00006991"/>
    </source>
</evidence>
<evidence type="ECO:0000256" key="13">
    <source>
        <dbReference type="SAM" id="MobiDB-lite"/>
    </source>
</evidence>
<feature type="domain" description="C2H2-type" evidence="14">
    <location>
        <begin position="404"/>
        <end position="431"/>
    </location>
</feature>
<comment type="subcellular location">
    <subcellularLocation>
        <location evidence="1">Nucleus</location>
    </subcellularLocation>
</comment>
<sequence>MKKLLCQAKDVQLQINMLEPPVAKLGLLELAHRAYQTGDYENAELHCMELWRQEPTNTSMLLLLSSIHFQCRRLDKSASYSNMAIKQNPHLAEAYSNLGSVYREKGQLQEALENYRHAIRLKPEFIDGCVNLAGTLIAVGEMDQAIKIYVTTLKYNPELYCVRSDLGNLLKEICSNFLGKVQDGKVKKPPKNEKDVLPQTENNTVTESLPGLEIGSKSLATIVESETEVQFDGDEEEKSSLTEDENICTDCDKHFITISKLEAHIKAMHSSPAVPCEKPSSRKKRACVQRNLAKKQKRNEPVIKLDVLKTEKYFDESFQDIEIEKEATAIPSDAELEFDDEDEYILGDENLCPSCDKLFATRSKLEAHVKKLHPDLAMELASIENKGGNKKKRSPTGQRKQEVLKCAVCDRIFNHRNSMVYHMRSHTGERPHQCEQCGKSFFATSALKVHMRLHSGEKPYKSTSSSTNNSTSSNNTTTTTATTTVSVATTSRSSIPAGSTIVAVGTNSPSGQIINSTPITQHLAISGVDASSSGTIRTVGPSQTQIIQYEVQQSNDELINSDLGDATPINITLSQGGSSADLSVAAVATLQDLPEGVIYQNRDGQMETVTLRESSTGTLYVWPVFMN</sequence>
<keyword evidence="12" id="KW-0802">TPR repeat</keyword>
<dbReference type="InterPro" id="IPR036236">
    <property type="entry name" value="Znf_C2H2_sf"/>
</dbReference>
<keyword evidence="8" id="KW-0238">DNA-binding</keyword>
<feature type="domain" description="C2H2-type" evidence="14">
    <location>
        <begin position="246"/>
        <end position="274"/>
    </location>
</feature>
<evidence type="ECO:0000256" key="1">
    <source>
        <dbReference type="ARBA" id="ARBA00004123"/>
    </source>
</evidence>
<dbReference type="FunFam" id="3.30.160.60:FF:001506">
    <property type="entry name" value="Zinc finger protein"/>
    <property type="match status" value="1"/>
</dbReference>
<feature type="compositionally biased region" description="Low complexity" evidence="13">
    <location>
        <begin position="462"/>
        <end position="480"/>
    </location>
</feature>
<dbReference type="InterPro" id="IPR019734">
    <property type="entry name" value="TPR_rpt"/>
</dbReference>
<evidence type="ECO:0000256" key="3">
    <source>
        <dbReference type="ARBA" id="ARBA00022723"/>
    </source>
</evidence>
<dbReference type="GO" id="GO:0008270">
    <property type="term" value="F:zinc ion binding"/>
    <property type="evidence" value="ECO:0007669"/>
    <property type="project" value="UniProtKB-KW"/>
</dbReference>
<evidence type="ECO:0000256" key="12">
    <source>
        <dbReference type="PROSITE-ProRule" id="PRU00339"/>
    </source>
</evidence>
<dbReference type="PANTHER" id="PTHR44366:SF1">
    <property type="entry name" value="UDP-N-ACETYLGLUCOSAMINE--PEPTIDE N-ACETYLGLUCOSAMINYLTRANSFERASE 110 KDA SUBUNIT"/>
    <property type="match status" value="1"/>
</dbReference>
<dbReference type="AlphaFoldDB" id="A0A226ES28"/>
<feature type="repeat" description="TPR" evidence="12">
    <location>
        <begin position="92"/>
        <end position="125"/>
    </location>
</feature>
<dbReference type="PROSITE" id="PS00028">
    <property type="entry name" value="ZINC_FINGER_C2H2_1"/>
    <property type="match status" value="4"/>
</dbReference>
<dbReference type="EMBL" id="LNIX01000002">
    <property type="protein sequence ID" value="OXA59396.1"/>
    <property type="molecule type" value="Genomic_DNA"/>
</dbReference>
<dbReference type="Gene3D" id="1.25.40.10">
    <property type="entry name" value="Tetratricopeptide repeat domain"/>
    <property type="match status" value="1"/>
</dbReference>
<gene>
    <name evidence="15" type="ORF">Fcan01_06360</name>
</gene>
<dbReference type="Pfam" id="PF13176">
    <property type="entry name" value="TPR_7"/>
    <property type="match status" value="1"/>
</dbReference>
<accession>A0A226ES28</accession>
<evidence type="ECO:0000256" key="6">
    <source>
        <dbReference type="ARBA" id="ARBA00022833"/>
    </source>
</evidence>
<organism evidence="15 16">
    <name type="scientific">Folsomia candida</name>
    <name type="common">Springtail</name>
    <dbReference type="NCBI Taxonomy" id="158441"/>
    <lineage>
        <taxon>Eukaryota</taxon>
        <taxon>Metazoa</taxon>
        <taxon>Ecdysozoa</taxon>
        <taxon>Arthropoda</taxon>
        <taxon>Hexapoda</taxon>
        <taxon>Collembola</taxon>
        <taxon>Entomobryomorpha</taxon>
        <taxon>Isotomoidea</taxon>
        <taxon>Isotomidae</taxon>
        <taxon>Proisotominae</taxon>
        <taxon>Folsomia</taxon>
    </lineage>
</organism>
<evidence type="ECO:0000256" key="4">
    <source>
        <dbReference type="ARBA" id="ARBA00022737"/>
    </source>
</evidence>
<dbReference type="GO" id="GO:0005634">
    <property type="term" value="C:nucleus"/>
    <property type="evidence" value="ECO:0007669"/>
    <property type="project" value="UniProtKB-SubCell"/>
</dbReference>
<dbReference type="Pfam" id="PF00096">
    <property type="entry name" value="zf-C2H2"/>
    <property type="match status" value="4"/>
</dbReference>
<dbReference type="PROSITE" id="PS50293">
    <property type="entry name" value="TPR_REGION"/>
    <property type="match status" value="1"/>
</dbReference>
<dbReference type="OrthoDB" id="6077919at2759"/>
<dbReference type="InterPro" id="IPR011990">
    <property type="entry name" value="TPR-like_helical_dom_sf"/>
</dbReference>
<feature type="region of interest" description="Disordered" evidence="13">
    <location>
        <begin position="457"/>
        <end position="480"/>
    </location>
</feature>
<dbReference type="PROSITE" id="PS50157">
    <property type="entry name" value="ZINC_FINGER_C2H2_2"/>
    <property type="match status" value="4"/>
</dbReference>
<dbReference type="PROSITE" id="PS50005">
    <property type="entry name" value="TPR"/>
    <property type="match status" value="1"/>
</dbReference>
<evidence type="ECO:0000256" key="5">
    <source>
        <dbReference type="ARBA" id="ARBA00022771"/>
    </source>
</evidence>
<feature type="domain" description="C2H2-type" evidence="14">
    <location>
        <begin position="432"/>
        <end position="459"/>
    </location>
</feature>
<dbReference type="GO" id="GO:0006493">
    <property type="term" value="P:protein O-linked glycosylation"/>
    <property type="evidence" value="ECO:0007669"/>
    <property type="project" value="InterPro"/>
</dbReference>
<feature type="domain" description="C2H2-type" evidence="14">
    <location>
        <begin position="350"/>
        <end position="373"/>
    </location>
</feature>
<dbReference type="FunFam" id="1.25.40.10:FF:000252">
    <property type="entry name" value="O-linked N-acetylglucosamine (GlcNAc) transferase"/>
    <property type="match status" value="1"/>
</dbReference>
<dbReference type="SMART" id="SM00355">
    <property type="entry name" value="ZnF_C2H2"/>
    <property type="match status" value="4"/>
</dbReference>
<evidence type="ECO:0000256" key="11">
    <source>
        <dbReference type="PROSITE-ProRule" id="PRU00042"/>
    </source>
</evidence>
<reference evidence="15 16" key="1">
    <citation type="submission" date="2015-12" db="EMBL/GenBank/DDBJ databases">
        <title>The genome of Folsomia candida.</title>
        <authorList>
            <person name="Faddeeva A."/>
            <person name="Derks M.F."/>
            <person name="Anvar Y."/>
            <person name="Smit S."/>
            <person name="Van Straalen N."/>
            <person name="Roelofs D."/>
        </authorList>
    </citation>
    <scope>NUCLEOTIDE SEQUENCE [LARGE SCALE GENOMIC DNA]</scope>
    <source>
        <strain evidence="15 16">VU population</strain>
        <tissue evidence="15">Whole body</tissue>
    </source>
</reference>
<evidence type="ECO:0000256" key="7">
    <source>
        <dbReference type="ARBA" id="ARBA00023015"/>
    </source>
</evidence>
<evidence type="ECO:0000313" key="16">
    <source>
        <dbReference type="Proteomes" id="UP000198287"/>
    </source>
</evidence>
<dbReference type="SMART" id="SM00028">
    <property type="entry name" value="TPR"/>
    <property type="match status" value="3"/>
</dbReference>
<dbReference type="STRING" id="158441.A0A226ES28"/>
<comment type="caution">
    <text evidence="15">The sequence shown here is derived from an EMBL/GenBank/DDBJ whole genome shotgun (WGS) entry which is preliminary data.</text>
</comment>
<dbReference type="SUPFAM" id="SSF57667">
    <property type="entry name" value="beta-beta-alpha zinc fingers"/>
    <property type="match status" value="1"/>
</dbReference>
<dbReference type="PANTHER" id="PTHR44366">
    <property type="entry name" value="UDP-N-ACETYLGLUCOSAMINE--PEPTIDE N-ACETYLGLUCOSAMINYLTRANSFERASE 110 KDA SUBUNIT"/>
    <property type="match status" value="1"/>
</dbReference>
<keyword evidence="7" id="KW-0805">Transcription regulation</keyword>
<keyword evidence="10" id="KW-0539">Nucleus</keyword>
<dbReference type="InterPro" id="IPR013087">
    <property type="entry name" value="Znf_C2H2_type"/>
</dbReference>
<dbReference type="Proteomes" id="UP000198287">
    <property type="component" value="Unassembled WGS sequence"/>
</dbReference>
<keyword evidence="9" id="KW-0804">Transcription</keyword>
<evidence type="ECO:0000256" key="9">
    <source>
        <dbReference type="ARBA" id="ARBA00023163"/>
    </source>
</evidence>
<dbReference type="InterPro" id="IPR037919">
    <property type="entry name" value="OGT"/>
</dbReference>
<keyword evidence="6" id="KW-0862">Zinc</keyword>
<dbReference type="SUPFAM" id="SSF48452">
    <property type="entry name" value="TPR-like"/>
    <property type="match status" value="1"/>
</dbReference>
<evidence type="ECO:0000256" key="10">
    <source>
        <dbReference type="ARBA" id="ARBA00023242"/>
    </source>
</evidence>
<evidence type="ECO:0000259" key="14">
    <source>
        <dbReference type="PROSITE" id="PS50157"/>
    </source>
</evidence>
<keyword evidence="4" id="KW-0677">Repeat</keyword>